<reference evidence="1" key="2">
    <citation type="journal article" date="2021" name="World Allergy Organ. J.">
        <title>Chromosome-level assembly of Dermatophagoides farinae genome and transcriptome reveals two novel allergens Der f 37 and Der f 39.</title>
        <authorList>
            <person name="Chen J."/>
            <person name="Cai Z."/>
            <person name="Fan D."/>
            <person name="Hu J."/>
            <person name="Hou Y."/>
            <person name="He Y."/>
            <person name="Zhang Z."/>
            <person name="Zhao Z."/>
            <person name="Gao P."/>
            <person name="Hu W."/>
            <person name="Sun J."/>
            <person name="Li J."/>
            <person name="Ji K."/>
        </authorList>
    </citation>
    <scope>NUCLEOTIDE SEQUENCE</scope>
    <source>
        <strain evidence="1">JKM2019</strain>
    </source>
</reference>
<dbReference type="OrthoDB" id="10525348at2759"/>
<protein>
    <submittedName>
        <fullName evidence="1">Uncharacterized protein</fullName>
    </submittedName>
</protein>
<comment type="caution">
    <text evidence="1">The sequence shown here is derived from an EMBL/GenBank/DDBJ whole genome shotgun (WGS) entry which is preliminary data.</text>
</comment>
<evidence type="ECO:0000313" key="1">
    <source>
        <dbReference type="EMBL" id="KAH7645806.1"/>
    </source>
</evidence>
<dbReference type="AlphaFoldDB" id="A0A9D4P6S8"/>
<sequence>MSKKKNNISRSIKVSMDQLMSWIENEGIKDEFIIPAYGKLIDKLNDFVHSYGSFSMDFDVFQIIQNKIESIADSSEISSDLRILVTEKFNISKQITPKFLSIKKRRKFDQRSSITKAYNQIRSKQKSLTFCCGKLFKTHTNMHRHIVKTHPDVIIDGNNPQEESTNTSQIQGTSLEYSMFSDIEHSSSSDDVSVKVEIETDPEFCDVLVKADTETDSELNDVLMVSDNEIAQDRMMLKRLITKQSSNQMIFRWWTILKRP</sequence>
<reference evidence="1" key="1">
    <citation type="submission" date="2020-06" db="EMBL/GenBank/DDBJ databases">
        <authorList>
            <person name="Ji K."/>
            <person name="Li J."/>
        </authorList>
    </citation>
    <scope>NUCLEOTIDE SEQUENCE</scope>
    <source>
        <strain evidence="1">JKM2019</strain>
        <tissue evidence="1">Whole body</tissue>
    </source>
</reference>
<gene>
    <name evidence="1" type="ORF">HUG17_1344</name>
</gene>
<accession>A0A9D4P6S8</accession>
<dbReference type="EMBL" id="SDOV01000001">
    <property type="protein sequence ID" value="KAH7645806.1"/>
    <property type="molecule type" value="Genomic_DNA"/>
</dbReference>
<proteinExistence type="predicted"/>
<organism evidence="1">
    <name type="scientific">Dermatophagoides farinae</name>
    <name type="common">American house dust mite</name>
    <dbReference type="NCBI Taxonomy" id="6954"/>
    <lineage>
        <taxon>Eukaryota</taxon>
        <taxon>Metazoa</taxon>
        <taxon>Ecdysozoa</taxon>
        <taxon>Arthropoda</taxon>
        <taxon>Chelicerata</taxon>
        <taxon>Arachnida</taxon>
        <taxon>Acari</taxon>
        <taxon>Acariformes</taxon>
        <taxon>Sarcoptiformes</taxon>
        <taxon>Astigmata</taxon>
        <taxon>Psoroptidia</taxon>
        <taxon>Analgoidea</taxon>
        <taxon>Pyroglyphidae</taxon>
        <taxon>Dermatophagoidinae</taxon>
        <taxon>Dermatophagoides</taxon>
    </lineage>
</organism>
<name>A0A9D4P6S8_DERFA</name>
<dbReference type="Proteomes" id="UP000828236">
    <property type="component" value="Unassembled WGS sequence"/>
</dbReference>